<dbReference type="InterPro" id="IPR029069">
    <property type="entry name" value="HotDog_dom_sf"/>
</dbReference>
<name>A0ABT3RUC9_9BACT</name>
<sequence>MNSISEGTDLQNYIPQRPPFFMIDKLYEKGDNFVVSGLKVSSDNILFEDGQLREGGIIENIAQTAALFAGVSFKDSGKEVPVGYIAGIKNLKINKLPETGDELITKTTVTNELNNIQIVNGEVKSEAGELIASCELRIFIKES</sequence>
<keyword evidence="2" id="KW-1185">Reference proteome</keyword>
<dbReference type="Gene3D" id="3.10.129.10">
    <property type="entry name" value="Hotdog Thioesterase"/>
    <property type="match status" value="1"/>
</dbReference>
<dbReference type="SUPFAM" id="SSF54637">
    <property type="entry name" value="Thioesterase/thiol ester dehydrase-isomerase"/>
    <property type="match status" value="1"/>
</dbReference>
<accession>A0ABT3RUC9</accession>
<dbReference type="Pfam" id="PF22817">
    <property type="entry name" value="ApeP-like"/>
    <property type="match status" value="1"/>
</dbReference>
<proteinExistence type="predicted"/>
<dbReference type="RefSeq" id="WP_266057959.1">
    <property type="nucleotide sequence ID" value="NZ_JAPFQN010000009.1"/>
</dbReference>
<organism evidence="1 2">
    <name type="scientific">Mangrovivirga halotolerans</name>
    <dbReference type="NCBI Taxonomy" id="2993936"/>
    <lineage>
        <taxon>Bacteria</taxon>
        <taxon>Pseudomonadati</taxon>
        <taxon>Bacteroidota</taxon>
        <taxon>Cytophagia</taxon>
        <taxon>Cytophagales</taxon>
        <taxon>Mangrovivirgaceae</taxon>
        <taxon>Mangrovivirga</taxon>
    </lineage>
</organism>
<evidence type="ECO:0000313" key="1">
    <source>
        <dbReference type="EMBL" id="MCX2745388.1"/>
    </source>
</evidence>
<dbReference type="InterPro" id="IPR016776">
    <property type="entry name" value="ApeP-like_dehydratase"/>
</dbReference>
<protein>
    <recommendedName>
        <fullName evidence="3">Hydroxymyristoyl-ACP dehydratase</fullName>
    </recommendedName>
</protein>
<comment type="caution">
    <text evidence="1">The sequence shown here is derived from an EMBL/GenBank/DDBJ whole genome shotgun (WGS) entry which is preliminary data.</text>
</comment>
<dbReference type="Proteomes" id="UP001209885">
    <property type="component" value="Unassembled WGS sequence"/>
</dbReference>
<evidence type="ECO:0008006" key="3">
    <source>
        <dbReference type="Google" id="ProtNLM"/>
    </source>
</evidence>
<reference evidence="1 2" key="1">
    <citation type="submission" date="2022-11" db="EMBL/GenBank/DDBJ databases">
        <title>The characterization of three novel Bacteroidetes species and genomic analysis of their roles in tidal elemental geochemical cycles.</title>
        <authorList>
            <person name="Ma K."/>
        </authorList>
    </citation>
    <scope>NUCLEOTIDE SEQUENCE [LARGE SCALE GENOMIC DNA]</scope>
    <source>
        <strain evidence="1 2">M17</strain>
    </source>
</reference>
<dbReference type="EMBL" id="JAPFQN010000009">
    <property type="protein sequence ID" value="MCX2745388.1"/>
    <property type="molecule type" value="Genomic_DNA"/>
</dbReference>
<gene>
    <name evidence="1" type="ORF">OO013_16030</name>
</gene>
<evidence type="ECO:0000313" key="2">
    <source>
        <dbReference type="Proteomes" id="UP001209885"/>
    </source>
</evidence>